<keyword evidence="2" id="KW-1185">Reference proteome</keyword>
<dbReference type="EMBL" id="BAABRO010000033">
    <property type="protein sequence ID" value="GAA5511031.1"/>
    <property type="molecule type" value="Genomic_DNA"/>
</dbReference>
<gene>
    <name evidence="1" type="ORF">Rcae01_06544</name>
</gene>
<accession>A0ABP9W1Q9</accession>
<sequence length="45" mass="4982">MPKRGRSPPTKLLFQRTILSSKPSIHIHTELTDANQHSILASESG</sequence>
<evidence type="ECO:0000313" key="1">
    <source>
        <dbReference type="EMBL" id="GAA5511031.1"/>
    </source>
</evidence>
<reference evidence="1 2" key="1">
    <citation type="submission" date="2024-02" db="EMBL/GenBank/DDBJ databases">
        <title>Rhodopirellula caenicola NBRC 110016.</title>
        <authorList>
            <person name="Ichikawa N."/>
            <person name="Katano-Makiyama Y."/>
            <person name="Hidaka K."/>
        </authorList>
    </citation>
    <scope>NUCLEOTIDE SEQUENCE [LARGE SCALE GENOMIC DNA]</scope>
    <source>
        <strain evidence="1 2">NBRC 110016</strain>
    </source>
</reference>
<protein>
    <submittedName>
        <fullName evidence="1">Uncharacterized protein</fullName>
    </submittedName>
</protein>
<comment type="caution">
    <text evidence="1">The sequence shown here is derived from an EMBL/GenBank/DDBJ whole genome shotgun (WGS) entry which is preliminary data.</text>
</comment>
<proteinExistence type="predicted"/>
<organism evidence="1 2">
    <name type="scientific">Novipirellula caenicola</name>
    <dbReference type="NCBI Taxonomy" id="1536901"/>
    <lineage>
        <taxon>Bacteria</taxon>
        <taxon>Pseudomonadati</taxon>
        <taxon>Planctomycetota</taxon>
        <taxon>Planctomycetia</taxon>
        <taxon>Pirellulales</taxon>
        <taxon>Pirellulaceae</taxon>
        <taxon>Novipirellula</taxon>
    </lineage>
</organism>
<name>A0ABP9W1Q9_9BACT</name>
<dbReference type="Proteomes" id="UP001416858">
    <property type="component" value="Unassembled WGS sequence"/>
</dbReference>
<evidence type="ECO:0000313" key="2">
    <source>
        <dbReference type="Proteomes" id="UP001416858"/>
    </source>
</evidence>